<keyword evidence="2" id="KW-0325">Glycoprotein</keyword>
<accession>A0A060Z3A2</accession>
<evidence type="ECO:0000256" key="2">
    <source>
        <dbReference type="ARBA" id="ARBA00023180"/>
    </source>
</evidence>
<evidence type="ECO:0000313" key="6">
    <source>
        <dbReference type="Proteomes" id="UP000193380"/>
    </source>
</evidence>
<reference evidence="5" key="2">
    <citation type="submission" date="2014-03" db="EMBL/GenBank/DDBJ databases">
        <authorList>
            <person name="Genoscope - CEA"/>
        </authorList>
    </citation>
    <scope>NUCLEOTIDE SEQUENCE</scope>
</reference>
<evidence type="ECO:0000313" key="5">
    <source>
        <dbReference type="EMBL" id="CDQ98511.1"/>
    </source>
</evidence>
<keyword evidence="3" id="KW-1133">Transmembrane helix</keyword>
<evidence type="ECO:0000256" key="3">
    <source>
        <dbReference type="SAM" id="Phobius"/>
    </source>
</evidence>
<dbReference type="SUPFAM" id="SSF53187">
    <property type="entry name" value="Zn-dependent exopeptidases"/>
    <property type="match status" value="1"/>
</dbReference>
<dbReference type="PANTHER" id="PTHR10404">
    <property type="entry name" value="N-ACETYLATED-ALPHA-LINKED ACIDIC DIPEPTIDASE"/>
    <property type="match status" value="1"/>
</dbReference>
<dbReference type="GO" id="GO:0004180">
    <property type="term" value="F:carboxypeptidase activity"/>
    <property type="evidence" value="ECO:0007669"/>
    <property type="project" value="TreeGrafter"/>
</dbReference>
<evidence type="ECO:0000256" key="1">
    <source>
        <dbReference type="ARBA" id="ARBA00005634"/>
    </source>
</evidence>
<organism evidence="5 6">
    <name type="scientific">Oncorhynchus mykiss</name>
    <name type="common">Rainbow trout</name>
    <name type="synonym">Salmo gairdneri</name>
    <dbReference type="NCBI Taxonomy" id="8022"/>
    <lineage>
        <taxon>Eukaryota</taxon>
        <taxon>Metazoa</taxon>
        <taxon>Chordata</taxon>
        <taxon>Craniata</taxon>
        <taxon>Vertebrata</taxon>
        <taxon>Euteleostomi</taxon>
        <taxon>Actinopterygii</taxon>
        <taxon>Neopterygii</taxon>
        <taxon>Teleostei</taxon>
        <taxon>Protacanthopterygii</taxon>
        <taxon>Salmoniformes</taxon>
        <taxon>Salmonidae</taxon>
        <taxon>Salmoninae</taxon>
        <taxon>Oncorhynchus</taxon>
    </lineage>
</organism>
<evidence type="ECO:0000259" key="4">
    <source>
        <dbReference type="Pfam" id="PF04389"/>
    </source>
</evidence>
<feature type="transmembrane region" description="Helical" evidence="3">
    <location>
        <begin position="12"/>
        <end position="45"/>
    </location>
</feature>
<dbReference type="PANTHER" id="PTHR10404:SF36">
    <property type="entry name" value="GLUTAMATE CARBOXYPEPTIDASE 2"/>
    <property type="match status" value="1"/>
</dbReference>
<protein>
    <recommendedName>
        <fullName evidence="4">Peptidase M28 domain-containing protein</fullName>
    </recommendedName>
</protein>
<dbReference type="InterPro" id="IPR039373">
    <property type="entry name" value="Peptidase_M28B"/>
</dbReference>
<dbReference type="FunFam" id="3.40.630.10:FF:000101">
    <property type="entry name" value="N-acetylated alpha-linked acidic dipeptidase like 1"/>
    <property type="match status" value="1"/>
</dbReference>
<dbReference type="Proteomes" id="UP000193380">
    <property type="component" value="Unassembled WGS sequence"/>
</dbReference>
<dbReference type="Pfam" id="PF04389">
    <property type="entry name" value="Peptidase_M28"/>
    <property type="match status" value="1"/>
</dbReference>
<comment type="similarity">
    <text evidence="1">Belongs to the peptidase M28 family. M28B subfamily.</text>
</comment>
<dbReference type="PaxDb" id="8022-A0A060Z3A2"/>
<feature type="non-terminal residue" evidence="5">
    <location>
        <position position="1"/>
    </location>
</feature>
<feature type="domain" description="Peptidase M28" evidence="4">
    <location>
        <begin position="67"/>
        <end position="197"/>
    </location>
</feature>
<name>A0A060Z3A2_ONCMY</name>
<reference evidence="5" key="1">
    <citation type="journal article" date="2014" name="Nat. Commun.">
        <title>The rainbow trout genome provides novel insights into evolution after whole-genome duplication in vertebrates.</title>
        <authorList>
            <person name="Berthelot C."/>
            <person name="Brunet F."/>
            <person name="Chalopin D."/>
            <person name="Juanchich A."/>
            <person name="Bernard M."/>
            <person name="Noel B."/>
            <person name="Bento P."/>
            <person name="Da Silva C."/>
            <person name="Labadie K."/>
            <person name="Alberti A."/>
            <person name="Aury J.M."/>
            <person name="Louis A."/>
            <person name="Dehais P."/>
            <person name="Bardou P."/>
            <person name="Montfort J."/>
            <person name="Klopp C."/>
            <person name="Cabau C."/>
            <person name="Gaspin C."/>
            <person name="Thorgaard G.H."/>
            <person name="Boussaha M."/>
            <person name="Quillet E."/>
            <person name="Guyomard R."/>
            <person name="Galiana D."/>
            <person name="Bobe J."/>
            <person name="Volff J.N."/>
            <person name="Genet C."/>
            <person name="Wincker P."/>
            <person name="Jaillon O."/>
            <person name="Roest Crollius H."/>
            <person name="Guiguen Y."/>
        </authorList>
    </citation>
    <scope>NUCLEOTIDE SEQUENCE [LARGE SCALE GENOMIC DNA]</scope>
</reference>
<keyword evidence="3" id="KW-0472">Membrane</keyword>
<sequence length="225" mass="24790">SSLSLSVSVSSLSLFLSVLSPLCLCSSLFCLLSVSSLSMFCLLSVSDSSLKVRMNIHTNNQVTRIYNVIGRLRGAVEPDRYVILGGHRDAWVFGGIDPVTGAAVVHESVRSAGKLLRKGWRPRRSIVFASWDAEEFGLLGSTEWAEENAKVLQERAVAYINADSAIEGMYTLRIDCTPSLHTLVYDITKQVNLNQLSINCLFQDYTVARCFPGSSVVVFELLKTF</sequence>
<proteinExistence type="inferred from homology"/>
<dbReference type="AlphaFoldDB" id="A0A060Z3A2"/>
<keyword evidence="3" id="KW-0812">Transmembrane</keyword>
<dbReference type="Gene3D" id="3.40.630.10">
    <property type="entry name" value="Zn peptidases"/>
    <property type="match status" value="1"/>
</dbReference>
<dbReference type="InterPro" id="IPR007484">
    <property type="entry name" value="Peptidase_M28"/>
</dbReference>
<dbReference type="EMBL" id="FR937914">
    <property type="protein sequence ID" value="CDQ98511.1"/>
    <property type="molecule type" value="Genomic_DNA"/>
</dbReference>
<gene>
    <name evidence="5" type="ORF">GSONMT00046775001</name>
</gene>
<dbReference type="STRING" id="8022.A0A060Z3A2"/>